<organism evidence="7 8">
    <name type="scientific">Marinibaculum pumilum</name>
    <dbReference type="NCBI Taxonomy" id="1766165"/>
    <lineage>
        <taxon>Bacteria</taxon>
        <taxon>Pseudomonadati</taxon>
        <taxon>Pseudomonadota</taxon>
        <taxon>Alphaproteobacteria</taxon>
        <taxon>Rhodospirillales</taxon>
        <taxon>Rhodospirillaceae</taxon>
        <taxon>Marinibaculum</taxon>
    </lineage>
</organism>
<feature type="domain" description="HTH tetR-type" evidence="6">
    <location>
        <begin position="28"/>
        <end position="88"/>
    </location>
</feature>
<proteinExistence type="predicted"/>
<evidence type="ECO:0000256" key="2">
    <source>
        <dbReference type="ARBA" id="ARBA00023125"/>
    </source>
</evidence>
<feature type="DNA-binding region" description="H-T-H motif" evidence="4">
    <location>
        <begin position="51"/>
        <end position="70"/>
    </location>
</feature>
<dbReference type="Pfam" id="PF00440">
    <property type="entry name" value="TetR_N"/>
    <property type="match status" value="1"/>
</dbReference>
<dbReference type="Pfam" id="PF16925">
    <property type="entry name" value="TetR_C_13"/>
    <property type="match status" value="1"/>
</dbReference>
<dbReference type="SUPFAM" id="SSF46689">
    <property type="entry name" value="Homeodomain-like"/>
    <property type="match status" value="1"/>
</dbReference>
<keyword evidence="2 4" id="KW-0238">DNA-binding</keyword>
<dbReference type="PANTHER" id="PTHR47506">
    <property type="entry name" value="TRANSCRIPTIONAL REGULATORY PROTEIN"/>
    <property type="match status" value="1"/>
</dbReference>
<dbReference type="PANTHER" id="PTHR47506:SF6">
    <property type="entry name" value="HTH-TYPE TRANSCRIPTIONAL REPRESSOR NEMR"/>
    <property type="match status" value="1"/>
</dbReference>
<keyword evidence="8" id="KW-1185">Reference proteome</keyword>
<evidence type="ECO:0000256" key="4">
    <source>
        <dbReference type="PROSITE-ProRule" id="PRU00335"/>
    </source>
</evidence>
<evidence type="ECO:0000256" key="1">
    <source>
        <dbReference type="ARBA" id="ARBA00023015"/>
    </source>
</evidence>
<dbReference type="InterPro" id="IPR001647">
    <property type="entry name" value="HTH_TetR"/>
</dbReference>
<comment type="caution">
    <text evidence="7">The sequence shown here is derived from an EMBL/GenBank/DDBJ whole genome shotgun (WGS) entry which is preliminary data.</text>
</comment>
<dbReference type="Proteomes" id="UP001595528">
    <property type="component" value="Unassembled WGS sequence"/>
</dbReference>
<name>A0ABV7KV79_9PROT</name>
<evidence type="ECO:0000256" key="3">
    <source>
        <dbReference type="ARBA" id="ARBA00023163"/>
    </source>
</evidence>
<evidence type="ECO:0000256" key="5">
    <source>
        <dbReference type="SAM" id="MobiDB-lite"/>
    </source>
</evidence>
<gene>
    <name evidence="7" type="ORF">ACFOGJ_03400</name>
</gene>
<accession>A0ABV7KV79</accession>
<dbReference type="Gene3D" id="1.10.357.10">
    <property type="entry name" value="Tetracycline Repressor, domain 2"/>
    <property type="match status" value="1"/>
</dbReference>
<protein>
    <submittedName>
        <fullName evidence="7">TetR/AcrR family transcriptional regulator</fullName>
    </submittedName>
</protein>
<keyword evidence="1" id="KW-0805">Transcription regulation</keyword>
<dbReference type="InterPro" id="IPR009057">
    <property type="entry name" value="Homeodomain-like_sf"/>
</dbReference>
<sequence length="223" mass="23523">MPDRAATAGSAGAGGATPIRRRQADRRAESDRRMMRAAISLIAANGSKGVSMAQIGMAAGFSRGLPAERFGTKLALLEAVVDVIEAWFTRRVPGILAGRTGLAALEARILGHMESVRDSSEAAIALYHLMVEAMATEPELQARITRLNAGYRAGMLLHLQEARAAGELRPGVDMEAHAMAIVSGMHGTAIQAVIDGETAALGPRARYLAEVLITAIRAEDGTR</sequence>
<dbReference type="InterPro" id="IPR011075">
    <property type="entry name" value="TetR_C"/>
</dbReference>
<dbReference type="Gene3D" id="1.10.10.60">
    <property type="entry name" value="Homeodomain-like"/>
    <property type="match status" value="1"/>
</dbReference>
<keyword evidence="3" id="KW-0804">Transcription</keyword>
<dbReference type="EMBL" id="JBHRTR010000009">
    <property type="protein sequence ID" value="MFC3226258.1"/>
    <property type="molecule type" value="Genomic_DNA"/>
</dbReference>
<evidence type="ECO:0000313" key="8">
    <source>
        <dbReference type="Proteomes" id="UP001595528"/>
    </source>
</evidence>
<dbReference type="PROSITE" id="PS50977">
    <property type="entry name" value="HTH_TETR_2"/>
    <property type="match status" value="1"/>
</dbReference>
<feature type="region of interest" description="Disordered" evidence="5">
    <location>
        <begin position="1"/>
        <end position="31"/>
    </location>
</feature>
<evidence type="ECO:0000313" key="7">
    <source>
        <dbReference type="EMBL" id="MFC3226258.1"/>
    </source>
</evidence>
<dbReference type="RefSeq" id="WP_379898141.1">
    <property type="nucleotide sequence ID" value="NZ_JBHRTR010000009.1"/>
</dbReference>
<dbReference type="SUPFAM" id="SSF48498">
    <property type="entry name" value="Tetracyclin repressor-like, C-terminal domain"/>
    <property type="match status" value="1"/>
</dbReference>
<feature type="compositionally biased region" description="Low complexity" evidence="5">
    <location>
        <begin position="1"/>
        <end position="10"/>
    </location>
</feature>
<reference evidence="8" key="1">
    <citation type="journal article" date="2019" name="Int. J. Syst. Evol. Microbiol.">
        <title>The Global Catalogue of Microorganisms (GCM) 10K type strain sequencing project: providing services to taxonomists for standard genome sequencing and annotation.</title>
        <authorList>
            <consortium name="The Broad Institute Genomics Platform"/>
            <consortium name="The Broad Institute Genome Sequencing Center for Infectious Disease"/>
            <person name="Wu L."/>
            <person name="Ma J."/>
        </authorList>
    </citation>
    <scope>NUCLEOTIDE SEQUENCE [LARGE SCALE GENOMIC DNA]</scope>
    <source>
        <strain evidence="8">KCTC 42964</strain>
    </source>
</reference>
<evidence type="ECO:0000259" key="6">
    <source>
        <dbReference type="PROSITE" id="PS50977"/>
    </source>
</evidence>
<dbReference type="InterPro" id="IPR036271">
    <property type="entry name" value="Tet_transcr_reg_TetR-rel_C_sf"/>
</dbReference>